<dbReference type="Proteomes" id="UP001516023">
    <property type="component" value="Unassembled WGS sequence"/>
</dbReference>
<comment type="caution">
    <text evidence="2">The sequence shown here is derived from an EMBL/GenBank/DDBJ whole genome shotgun (WGS) entry which is preliminary data.</text>
</comment>
<sequence>MCQSPLALDVRVPYGSSGRTRGDPVGNRQQHTNNTLNMTQPVTAFSERLPLPLNVKLIAVYSPDRTSLCRLTKLSRTS</sequence>
<keyword evidence="3" id="KW-1185">Reference proteome</keyword>
<evidence type="ECO:0000313" key="3">
    <source>
        <dbReference type="Proteomes" id="UP001516023"/>
    </source>
</evidence>
<evidence type="ECO:0000256" key="1">
    <source>
        <dbReference type="SAM" id="MobiDB-lite"/>
    </source>
</evidence>
<reference evidence="2 3" key="1">
    <citation type="journal article" date="2020" name="G3 (Bethesda)">
        <title>Improved Reference Genome for Cyclotella cryptica CCMP332, a Model for Cell Wall Morphogenesis, Salinity Adaptation, and Lipid Production in Diatoms (Bacillariophyta).</title>
        <authorList>
            <person name="Roberts W.R."/>
            <person name="Downey K.M."/>
            <person name="Ruck E.C."/>
            <person name="Traller J.C."/>
            <person name="Alverson A.J."/>
        </authorList>
    </citation>
    <scope>NUCLEOTIDE SEQUENCE [LARGE SCALE GENOMIC DNA]</scope>
    <source>
        <strain evidence="2 3">CCMP332</strain>
    </source>
</reference>
<accession>A0ABD3Q475</accession>
<protein>
    <submittedName>
        <fullName evidence="2">Uncharacterized protein</fullName>
    </submittedName>
</protein>
<feature type="region of interest" description="Disordered" evidence="1">
    <location>
        <begin position="12"/>
        <end position="39"/>
    </location>
</feature>
<dbReference type="AlphaFoldDB" id="A0ABD3Q475"/>
<evidence type="ECO:0000313" key="2">
    <source>
        <dbReference type="EMBL" id="KAL3795264.1"/>
    </source>
</evidence>
<name>A0ABD3Q475_9STRA</name>
<dbReference type="EMBL" id="JABMIG020000073">
    <property type="protein sequence ID" value="KAL3795264.1"/>
    <property type="molecule type" value="Genomic_DNA"/>
</dbReference>
<proteinExistence type="predicted"/>
<gene>
    <name evidence="2" type="ORF">HJC23_008349</name>
</gene>
<organism evidence="2 3">
    <name type="scientific">Cyclotella cryptica</name>
    <dbReference type="NCBI Taxonomy" id="29204"/>
    <lineage>
        <taxon>Eukaryota</taxon>
        <taxon>Sar</taxon>
        <taxon>Stramenopiles</taxon>
        <taxon>Ochrophyta</taxon>
        <taxon>Bacillariophyta</taxon>
        <taxon>Coscinodiscophyceae</taxon>
        <taxon>Thalassiosirophycidae</taxon>
        <taxon>Stephanodiscales</taxon>
        <taxon>Stephanodiscaceae</taxon>
        <taxon>Cyclotella</taxon>
    </lineage>
</organism>
<feature type="compositionally biased region" description="Polar residues" evidence="1">
    <location>
        <begin position="27"/>
        <end position="39"/>
    </location>
</feature>